<evidence type="ECO:0000313" key="7">
    <source>
        <dbReference type="EMBL" id="GED67702.1"/>
    </source>
</evidence>
<dbReference type="AlphaFoldDB" id="A0A0K9Z110"/>
<dbReference type="InterPro" id="IPR004183">
    <property type="entry name" value="Xdiol_dOase_suB"/>
</dbReference>
<dbReference type="GO" id="GO:0008270">
    <property type="term" value="F:zinc ion binding"/>
    <property type="evidence" value="ECO:0007669"/>
    <property type="project" value="InterPro"/>
</dbReference>
<comment type="caution">
    <text evidence="8">The sequence shown here is derived from an EMBL/GenBank/DDBJ whole genome shotgun (WGS) entry which is preliminary data.</text>
</comment>
<comment type="cofactor">
    <cofactor evidence="1">
        <name>Zn(2+)</name>
        <dbReference type="ChEBI" id="CHEBI:29105"/>
    </cofactor>
</comment>
<evidence type="ECO:0000256" key="5">
    <source>
        <dbReference type="ARBA" id="ARBA00023002"/>
    </source>
</evidence>
<dbReference type="EMBL" id="BJON01000006">
    <property type="protein sequence ID" value="GED67702.1"/>
    <property type="molecule type" value="Genomic_DNA"/>
</dbReference>
<dbReference type="Pfam" id="PF02900">
    <property type="entry name" value="LigB"/>
    <property type="match status" value="1"/>
</dbReference>
<dbReference type="Proteomes" id="UP000036834">
    <property type="component" value="Unassembled WGS sequence"/>
</dbReference>
<dbReference type="InterPro" id="IPR014436">
    <property type="entry name" value="Extradiol_dOase_DODA"/>
</dbReference>
<dbReference type="PIRSF" id="PIRSF006157">
    <property type="entry name" value="Doxgns_DODA"/>
    <property type="match status" value="1"/>
</dbReference>
<evidence type="ECO:0000256" key="2">
    <source>
        <dbReference type="ARBA" id="ARBA00007581"/>
    </source>
</evidence>
<dbReference type="EMBL" id="LGIQ01000002">
    <property type="protein sequence ID" value="KNB74654.1"/>
    <property type="molecule type" value="Genomic_DNA"/>
</dbReference>
<evidence type="ECO:0000313" key="8">
    <source>
        <dbReference type="EMBL" id="KNB74654.1"/>
    </source>
</evidence>
<dbReference type="PANTHER" id="PTHR30096:SF0">
    <property type="entry name" value="4,5-DOPA DIOXYGENASE EXTRADIOL-LIKE PROTEIN"/>
    <property type="match status" value="1"/>
</dbReference>
<dbReference type="SUPFAM" id="SSF53213">
    <property type="entry name" value="LigB-like"/>
    <property type="match status" value="1"/>
</dbReference>
<keyword evidence="7" id="KW-0223">Dioxygenase</keyword>
<keyword evidence="3" id="KW-0479">Metal-binding</keyword>
<reference evidence="7 10" key="3">
    <citation type="submission" date="2019-06" db="EMBL/GenBank/DDBJ databases">
        <title>Whole genome shotgun sequence of Brevibacillus reuszeri NBRC 15719.</title>
        <authorList>
            <person name="Hosoyama A."/>
            <person name="Uohara A."/>
            <person name="Ohji S."/>
            <person name="Ichikawa N."/>
        </authorList>
    </citation>
    <scope>NUCLEOTIDE SEQUENCE [LARGE SCALE GENOMIC DNA]</scope>
    <source>
        <strain evidence="7 10">NBRC 15719</strain>
    </source>
</reference>
<keyword evidence="10" id="KW-1185">Reference proteome</keyword>
<dbReference type="STRING" id="54915.ADS79_02930"/>
<dbReference type="Gene3D" id="3.40.830.10">
    <property type="entry name" value="LigB-like"/>
    <property type="match status" value="1"/>
</dbReference>
<evidence type="ECO:0000256" key="4">
    <source>
        <dbReference type="ARBA" id="ARBA00022833"/>
    </source>
</evidence>
<evidence type="ECO:0000313" key="10">
    <source>
        <dbReference type="Proteomes" id="UP000319578"/>
    </source>
</evidence>
<evidence type="ECO:0000256" key="3">
    <source>
        <dbReference type="ARBA" id="ARBA00022723"/>
    </source>
</evidence>
<reference evidence="8" key="2">
    <citation type="submission" date="2015-07" db="EMBL/GenBank/DDBJ databases">
        <title>MeaNS - Measles Nucleotide Surveillance Program.</title>
        <authorList>
            <person name="Tran T."/>
            <person name="Druce J."/>
        </authorList>
    </citation>
    <scope>NUCLEOTIDE SEQUENCE</scope>
    <source>
        <strain evidence="8">DSM 9887</strain>
    </source>
</reference>
<proteinExistence type="inferred from homology"/>
<evidence type="ECO:0000313" key="9">
    <source>
        <dbReference type="Proteomes" id="UP000036834"/>
    </source>
</evidence>
<sequence length="264" mass="29711">MMPSFFIAHGAPLLAIENNVYTQAMNQLPSLLPHRPRAIVMFSAHWEAFEQNVGFVDTFPTIHDFGGFPRELYEIQYPAKGDSDIAKETLELLQKAGVPVNFDTTRGLDHGHWVVLRHVYPDADVPVVALSVNPNLTIEQQYAIGKALSPLREKDVLIIGSGGTVHNFSYIDMRETTGGASEWALEFEQWLEQTLTEWKVDDLAKYRELAPHAEKAVPVYGSEHFVPLVYVMGAADDARTAKRLHMSFRYGSLSHTIWQFGEAK</sequence>
<dbReference type="Proteomes" id="UP000319578">
    <property type="component" value="Unassembled WGS sequence"/>
</dbReference>
<comment type="similarity">
    <text evidence="2">Belongs to the DODA-type extradiol aromatic ring-opening dioxygenase family.</text>
</comment>
<protein>
    <submittedName>
        <fullName evidence="7">Dioxygenase</fullName>
    </submittedName>
    <submittedName>
        <fullName evidence="8">MFS transporter</fullName>
    </submittedName>
</protein>
<keyword evidence="4" id="KW-0862">Zinc</keyword>
<dbReference type="RefSeq" id="WP_049736905.1">
    <property type="nucleotide sequence ID" value="NZ_BJON01000006.1"/>
</dbReference>
<gene>
    <name evidence="8" type="ORF">ADS79_02930</name>
    <name evidence="7" type="ORF">BRE01_14040</name>
</gene>
<dbReference type="OrthoDB" id="9790889at2"/>
<keyword evidence="5" id="KW-0560">Oxidoreductase</keyword>
<dbReference type="GO" id="GO:0016702">
    <property type="term" value="F:oxidoreductase activity, acting on single donors with incorporation of molecular oxygen, incorporation of two atoms of oxygen"/>
    <property type="evidence" value="ECO:0007669"/>
    <property type="project" value="UniProtKB-ARBA"/>
</dbReference>
<evidence type="ECO:0000256" key="1">
    <source>
        <dbReference type="ARBA" id="ARBA00001947"/>
    </source>
</evidence>
<reference evidence="9" key="1">
    <citation type="submission" date="2015-07" db="EMBL/GenBank/DDBJ databases">
        <title>Genome sequencing project for genomic taxonomy and phylogenomics of Bacillus-like bacteria.</title>
        <authorList>
            <person name="Liu B."/>
            <person name="Wang J."/>
            <person name="Zhu Y."/>
            <person name="Liu G."/>
            <person name="Chen Q."/>
            <person name="Chen Z."/>
            <person name="Lan J."/>
            <person name="Che J."/>
            <person name="Ge C."/>
            <person name="Shi H."/>
            <person name="Pan Z."/>
            <person name="Liu X."/>
        </authorList>
    </citation>
    <scope>NUCLEOTIDE SEQUENCE [LARGE SCALE GENOMIC DNA]</scope>
    <source>
        <strain evidence="9">DSM 9887</strain>
    </source>
</reference>
<name>A0A0K9Z110_9BACL</name>
<dbReference type="GO" id="GO:0008198">
    <property type="term" value="F:ferrous iron binding"/>
    <property type="evidence" value="ECO:0007669"/>
    <property type="project" value="InterPro"/>
</dbReference>
<evidence type="ECO:0000259" key="6">
    <source>
        <dbReference type="Pfam" id="PF02900"/>
    </source>
</evidence>
<dbReference type="PANTHER" id="PTHR30096">
    <property type="entry name" value="4,5-DOPA DIOXYGENASE EXTRADIOL-LIKE PROTEIN"/>
    <property type="match status" value="1"/>
</dbReference>
<dbReference type="PATRIC" id="fig|54915.3.peg.5755"/>
<feature type="domain" description="Extradiol ring-cleavage dioxygenase class III enzyme subunit B" evidence="6">
    <location>
        <begin position="27"/>
        <end position="259"/>
    </location>
</feature>
<dbReference type="CDD" id="cd07363">
    <property type="entry name" value="45_DOPA_Dioxygenase"/>
    <property type="match status" value="1"/>
</dbReference>
<accession>A0A0K9Z110</accession>
<organism evidence="8 9">
    <name type="scientific">Brevibacillus reuszeri</name>
    <dbReference type="NCBI Taxonomy" id="54915"/>
    <lineage>
        <taxon>Bacteria</taxon>
        <taxon>Bacillati</taxon>
        <taxon>Bacillota</taxon>
        <taxon>Bacilli</taxon>
        <taxon>Bacillales</taxon>
        <taxon>Paenibacillaceae</taxon>
        <taxon>Brevibacillus</taxon>
    </lineage>
</organism>